<dbReference type="HOGENOM" id="CLU_2098384_0_0_1"/>
<reference evidence="2 3" key="1">
    <citation type="submission" date="2014-06" db="EMBL/GenBank/DDBJ databases">
        <title>Evolutionary Origins and Diversification of the Mycorrhizal Mutualists.</title>
        <authorList>
            <consortium name="DOE Joint Genome Institute"/>
            <consortium name="Mycorrhizal Genomics Consortium"/>
            <person name="Kohler A."/>
            <person name="Kuo A."/>
            <person name="Nagy L.G."/>
            <person name="Floudas D."/>
            <person name="Copeland A."/>
            <person name="Barry K.W."/>
            <person name="Cichocki N."/>
            <person name="Veneault-Fourrey C."/>
            <person name="LaButti K."/>
            <person name="Lindquist E.A."/>
            <person name="Lipzen A."/>
            <person name="Lundell T."/>
            <person name="Morin E."/>
            <person name="Murat C."/>
            <person name="Riley R."/>
            <person name="Ohm R."/>
            <person name="Sun H."/>
            <person name="Tunlid A."/>
            <person name="Henrissat B."/>
            <person name="Grigoriev I.V."/>
            <person name="Hibbett D.S."/>
            <person name="Martin F."/>
        </authorList>
    </citation>
    <scope>NUCLEOTIDE SEQUENCE [LARGE SCALE GENOMIC DNA]</scope>
    <source>
        <strain evidence="2 3">SS14</strain>
    </source>
</reference>
<sequence>MAHKKKTNDKVPAGTGDAVDSGSTITVITSELEMSENTIQNPNPTRGDGDPPPAEKSSGLPEPSEQSALANLDPEELALGNQLQEMLNIINKHMDEVESI</sequence>
<evidence type="ECO:0000256" key="1">
    <source>
        <dbReference type="SAM" id="MobiDB-lite"/>
    </source>
</evidence>
<feature type="compositionally biased region" description="Polar residues" evidence="1">
    <location>
        <begin position="35"/>
        <end position="44"/>
    </location>
</feature>
<accession>A0A0C9UZE8</accession>
<gene>
    <name evidence="2" type="ORF">M422DRAFT_256794</name>
</gene>
<organism evidence="2 3">
    <name type="scientific">Sphaerobolus stellatus (strain SS14)</name>
    <dbReference type="NCBI Taxonomy" id="990650"/>
    <lineage>
        <taxon>Eukaryota</taxon>
        <taxon>Fungi</taxon>
        <taxon>Dikarya</taxon>
        <taxon>Basidiomycota</taxon>
        <taxon>Agaricomycotina</taxon>
        <taxon>Agaricomycetes</taxon>
        <taxon>Phallomycetidae</taxon>
        <taxon>Geastrales</taxon>
        <taxon>Sphaerobolaceae</taxon>
        <taxon>Sphaerobolus</taxon>
    </lineage>
</organism>
<proteinExistence type="predicted"/>
<keyword evidence="3" id="KW-1185">Reference proteome</keyword>
<dbReference type="AlphaFoldDB" id="A0A0C9UZE8"/>
<evidence type="ECO:0000313" key="2">
    <source>
        <dbReference type="EMBL" id="KIJ40254.1"/>
    </source>
</evidence>
<feature type="region of interest" description="Disordered" evidence="1">
    <location>
        <begin position="1"/>
        <end position="70"/>
    </location>
</feature>
<dbReference type="Proteomes" id="UP000054279">
    <property type="component" value="Unassembled WGS sequence"/>
</dbReference>
<dbReference type="EMBL" id="KN837145">
    <property type="protein sequence ID" value="KIJ40254.1"/>
    <property type="molecule type" value="Genomic_DNA"/>
</dbReference>
<protein>
    <submittedName>
        <fullName evidence="2">Uncharacterized protein</fullName>
    </submittedName>
</protein>
<name>A0A0C9UZE8_SPHS4</name>
<evidence type="ECO:0000313" key="3">
    <source>
        <dbReference type="Proteomes" id="UP000054279"/>
    </source>
</evidence>